<dbReference type="SUPFAM" id="SSF109770">
    <property type="entry name" value="Nickel-containing superoxide dismutase, NiSOD"/>
    <property type="match status" value="1"/>
</dbReference>
<reference evidence="1" key="1">
    <citation type="submission" date="2019-09" db="EMBL/GenBank/DDBJ databases">
        <title>Characterisation of the sponge microbiome using genome-centric metagenomics.</title>
        <authorList>
            <person name="Engelberts J.P."/>
            <person name="Robbins S.J."/>
            <person name="De Goeij J.M."/>
            <person name="Aranda M."/>
            <person name="Bell S.C."/>
            <person name="Webster N.S."/>
        </authorList>
    </citation>
    <scope>NUCLEOTIDE SEQUENCE</scope>
    <source>
        <strain evidence="1">SB0664_bin_27</strain>
    </source>
</reference>
<accession>A0A6B0YRL6</accession>
<comment type="caution">
    <text evidence="1">The sequence shown here is derived from an EMBL/GenBank/DDBJ whole genome shotgun (WGS) entry which is preliminary data.</text>
</comment>
<dbReference type="GO" id="GO:0016151">
    <property type="term" value="F:nickel cation binding"/>
    <property type="evidence" value="ECO:0007669"/>
    <property type="project" value="InterPro"/>
</dbReference>
<organism evidence="1">
    <name type="scientific">Caldilineaceae bacterium SB0664_bin_27</name>
    <dbReference type="NCBI Taxonomy" id="2605260"/>
    <lineage>
        <taxon>Bacteria</taxon>
        <taxon>Bacillati</taxon>
        <taxon>Chloroflexota</taxon>
        <taxon>Caldilineae</taxon>
        <taxon>Caldilineales</taxon>
        <taxon>Caldilineaceae</taxon>
    </lineage>
</organism>
<dbReference type="GO" id="GO:0004784">
    <property type="term" value="F:superoxide dismutase activity"/>
    <property type="evidence" value="ECO:0007669"/>
    <property type="project" value="UniProtKB-EC"/>
</dbReference>
<dbReference type="InterPro" id="IPR036502">
    <property type="entry name" value="NiSOD_sf"/>
</dbReference>
<gene>
    <name evidence="1" type="primary">sodN</name>
    <name evidence="1" type="ORF">F4Y42_01370</name>
</gene>
<dbReference type="EC" id="1.15.1.1" evidence="1"/>
<protein>
    <submittedName>
        <fullName evidence="1">Superoxide dismutase, Ni</fullName>
        <ecNumber evidence="1">1.15.1.1</ecNumber>
    </submittedName>
</protein>
<dbReference type="InterPro" id="IPR014123">
    <property type="entry name" value="Superoxide_dismutase_Ni-type"/>
</dbReference>
<name>A0A6B0YRL6_9CHLR</name>
<keyword evidence="1" id="KW-0560">Oxidoreductase</keyword>
<dbReference type="Pfam" id="PF09055">
    <property type="entry name" value="Sod_Ni"/>
    <property type="match status" value="1"/>
</dbReference>
<evidence type="ECO:0000313" key="1">
    <source>
        <dbReference type="EMBL" id="MXY92078.1"/>
    </source>
</evidence>
<dbReference type="Gene3D" id="1.20.120.400">
    <property type="entry name" value="Nickel-containing superoxide dismutase"/>
    <property type="match status" value="1"/>
</dbReference>
<sequence>MLREAIAQLIAKTAVEAVSAHCDGPCGVYDPASARIAAEAALSMTKKIIDLGPAESADHNTYGRFVAIKEQQAHLAKEELLILWTDYFKPEHLGEYPDLHEKFWNAAKLCSAVKQGVDVDAANDLMAAIEDIHNVYWATKGRDVAYYVAT</sequence>
<dbReference type="AlphaFoldDB" id="A0A6B0YRL6"/>
<dbReference type="NCBIfam" id="TIGR02753">
    <property type="entry name" value="sodN"/>
    <property type="match status" value="1"/>
</dbReference>
<proteinExistence type="predicted"/>
<dbReference type="EMBL" id="VXRG01000013">
    <property type="protein sequence ID" value="MXY92078.1"/>
    <property type="molecule type" value="Genomic_DNA"/>
</dbReference>